<protein>
    <submittedName>
        <fullName evidence="1">Uncharacterized protein</fullName>
    </submittedName>
</protein>
<organism evidence="1">
    <name type="scientific">marine sediment metagenome</name>
    <dbReference type="NCBI Taxonomy" id="412755"/>
    <lineage>
        <taxon>unclassified sequences</taxon>
        <taxon>metagenomes</taxon>
        <taxon>ecological metagenomes</taxon>
    </lineage>
</organism>
<evidence type="ECO:0000313" key="1">
    <source>
        <dbReference type="EMBL" id="KKN01627.1"/>
    </source>
</evidence>
<gene>
    <name evidence="1" type="ORF">LCGC14_1125990</name>
</gene>
<comment type="caution">
    <text evidence="1">The sequence shown here is derived from an EMBL/GenBank/DDBJ whole genome shotgun (WGS) entry which is preliminary data.</text>
</comment>
<proteinExistence type="predicted"/>
<reference evidence="1" key="1">
    <citation type="journal article" date="2015" name="Nature">
        <title>Complex archaea that bridge the gap between prokaryotes and eukaryotes.</title>
        <authorList>
            <person name="Spang A."/>
            <person name="Saw J.H."/>
            <person name="Jorgensen S.L."/>
            <person name="Zaremba-Niedzwiedzka K."/>
            <person name="Martijn J."/>
            <person name="Lind A.E."/>
            <person name="van Eijk R."/>
            <person name="Schleper C."/>
            <person name="Guy L."/>
            <person name="Ettema T.J."/>
        </authorList>
    </citation>
    <scope>NUCLEOTIDE SEQUENCE</scope>
</reference>
<sequence length="90" mass="10060">MDEAKAQRETQVCHELNEIGFAAERLEKTINCLIERLKSVLQERSAEVGMVQKEPDSKQLVPLAQQIKGRSCAINRLNDKLGDVIAGLEI</sequence>
<accession>A0A0F9MQJ1</accession>
<dbReference type="AlphaFoldDB" id="A0A0F9MQJ1"/>
<dbReference type="EMBL" id="LAZR01005240">
    <property type="protein sequence ID" value="KKN01627.1"/>
    <property type="molecule type" value="Genomic_DNA"/>
</dbReference>
<name>A0A0F9MQJ1_9ZZZZ</name>